<name>A0A256SN39_LIMRT</name>
<dbReference type="Proteomes" id="UP000215747">
    <property type="component" value="Unassembled WGS sequence"/>
</dbReference>
<evidence type="ECO:0000313" key="8">
    <source>
        <dbReference type="EMBL" id="OYS67999.1"/>
    </source>
</evidence>
<organism evidence="8 9">
    <name type="scientific">Limosilactobacillus reuteri</name>
    <name type="common">Lactobacillus reuteri</name>
    <dbReference type="NCBI Taxonomy" id="1598"/>
    <lineage>
        <taxon>Bacteria</taxon>
        <taxon>Bacillati</taxon>
        <taxon>Bacillota</taxon>
        <taxon>Bacilli</taxon>
        <taxon>Lactobacillales</taxon>
        <taxon>Lactobacillaceae</taxon>
        <taxon>Limosilactobacillus</taxon>
    </lineage>
</organism>
<dbReference type="AlphaFoldDB" id="A0A256SN39"/>
<reference evidence="9" key="1">
    <citation type="submission" date="2017-05" db="EMBL/GenBank/DDBJ databases">
        <authorList>
            <person name="Lin X.B."/>
            <person name="Stothard P."/>
            <person name="Tasseva G."/>
            <person name="Walter J."/>
        </authorList>
    </citation>
    <scope>NUCLEOTIDE SEQUENCE [LARGE SCALE GENOMIC DNA]</scope>
    <source>
        <strain evidence="9">114h</strain>
    </source>
</reference>
<dbReference type="EMBL" id="NGPL01000057">
    <property type="protein sequence ID" value="OYS67999.1"/>
    <property type="molecule type" value="Genomic_DNA"/>
</dbReference>
<dbReference type="GO" id="GO:0140359">
    <property type="term" value="F:ABC-type transporter activity"/>
    <property type="evidence" value="ECO:0007669"/>
    <property type="project" value="InterPro"/>
</dbReference>
<feature type="domain" description="ABC-2 type transporter transmembrane" evidence="7">
    <location>
        <begin position="1"/>
        <end position="362"/>
    </location>
</feature>
<dbReference type="Pfam" id="PF12698">
    <property type="entry name" value="ABC2_membrane_3"/>
    <property type="match status" value="1"/>
</dbReference>
<dbReference type="PANTHER" id="PTHR30294">
    <property type="entry name" value="MEMBRANE COMPONENT OF ABC TRANSPORTER YHHJ-RELATED"/>
    <property type="match status" value="1"/>
</dbReference>
<protein>
    <recommendedName>
        <fullName evidence="7">ABC-2 type transporter transmembrane domain-containing protein</fullName>
    </recommendedName>
</protein>
<dbReference type="GO" id="GO:0005886">
    <property type="term" value="C:plasma membrane"/>
    <property type="evidence" value="ECO:0007669"/>
    <property type="project" value="UniProtKB-SubCell"/>
</dbReference>
<proteinExistence type="predicted"/>
<feature type="transmembrane region" description="Helical" evidence="6">
    <location>
        <begin position="253"/>
        <end position="279"/>
    </location>
</feature>
<feature type="transmembrane region" description="Helical" evidence="6">
    <location>
        <begin position="157"/>
        <end position="176"/>
    </location>
</feature>
<evidence type="ECO:0000256" key="4">
    <source>
        <dbReference type="ARBA" id="ARBA00022989"/>
    </source>
</evidence>
<comment type="subcellular location">
    <subcellularLocation>
        <location evidence="1">Cell membrane</location>
        <topology evidence="1">Multi-pass membrane protein</topology>
    </subcellularLocation>
</comment>
<gene>
    <name evidence="8" type="ORF">CBF96_08525</name>
</gene>
<evidence type="ECO:0000313" key="9">
    <source>
        <dbReference type="Proteomes" id="UP000215747"/>
    </source>
</evidence>
<dbReference type="InterPro" id="IPR051449">
    <property type="entry name" value="ABC-2_transporter_component"/>
</dbReference>
<evidence type="ECO:0000256" key="3">
    <source>
        <dbReference type="ARBA" id="ARBA00022692"/>
    </source>
</evidence>
<evidence type="ECO:0000259" key="7">
    <source>
        <dbReference type="Pfam" id="PF12698"/>
    </source>
</evidence>
<comment type="caution">
    <text evidence="8">The sequence shown here is derived from an EMBL/GenBank/DDBJ whole genome shotgun (WGS) entry which is preliminary data.</text>
</comment>
<keyword evidence="2" id="KW-1003">Cell membrane</keyword>
<dbReference type="InterPro" id="IPR013525">
    <property type="entry name" value="ABC2_TM"/>
</dbReference>
<accession>A0A256SN39</accession>
<feature type="transmembrane region" description="Helical" evidence="6">
    <location>
        <begin position="210"/>
        <end position="232"/>
    </location>
</feature>
<feature type="transmembrane region" description="Helical" evidence="6">
    <location>
        <begin position="317"/>
        <end position="337"/>
    </location>
</feature>
<evidence type="ECO:0000256" key="2">
    <source>
        <dbReference type="ARBA" id="ARBA00022475"/>
    </source>
</evidence>
<keyword evidence="5 6" id="KW-0472">Membrane</keyword>
<sequence>MILAPILLIVIGIGFTKYIDDQNSDHKAIIAVVADKNIQEALKKQKASTYKVNSKINTHNKNKLKIDLTDGVVDGILYINNDFSEVDYKYNASTNSSDPTNELKKNITLLKSQYMASEAGLSEYQWQNIIKDVKVQKENVNYDGNTVKLNNSESAQYFSEFAVIIAFFFLTSYISITGAEIGNEKGNHLIEGLTAAIPADRHYAGKMLGIFYLIGFQIIIYCGLGGLEYVIVKNLHKKFIDLNKYLSGISTQYIIIVVMLTIVSLVLYVFLAAIFASFVSRVEDISQATSSVASIMLIPYFLSFLTQSNPNLAISKVLSYFPYMSQGLMPVRIARGAATYSDGYISLLISVIFAVIMYLFSAKVYKNNVFAYSSETPIKAVLKRLNLFNKTSQ</sequence>
<dbReference type="PANTHER" id="PTHR30294:SF29">
    <property type="entry name" value="MULTIDRUG ABC TRANSPORTER PERMEASE YBHS-RELATED"/>
    <property type="match status" value="1"/>
</dbReference>
<reference evidence="8 9" key="2">
    <citation type="submission" date="2017-09" db="EMBL/GenBank/DDBJ databases">
        <title>Tripartite evolution among Lactobacillus johnsonii, Lactobacillus taiwanensis, Lactobacillus reuteri and their rodent host.</title>
        <authorList>
            <person name="Wang T."/>
            <person name="Knowles S."/>
            <person name="Cheng C."/>
        </authorList>
    </citation>
    <scope>NUCLEOTIDE SEQUENCE [LARGE SCALE GENOMIC DNA]</scope>
    <source>
        <strain evidence="8 9">114h</strain>
    </source>
</reference>
<evidence type="ECO:0000256" key="5">
    <source>
        <dbReference type="ARBA" id="ARBA00023136"/>
    </source>
</evidence>
<keyword evidence="3 6" id="KW-0812">Transmembrane</keyword>
<feature type="transmembrane region" description="Helical" evidence="6">
    <location>
        <begin position="343"/>
        <end position="360"/>
    </location>
</feature>
<keyword evidence="4 6" id="KW-1133">Transmembrane helix</keyword>
<evidence type="ECO:0000256" key="6">
    <source>
        <dbReference type="SAM" id="Phobius"/>
    </source>
</evidence>
<evidence type="ECO:0000256" key="1">
    <source>
        <dbReference type="ARBA" id="ARBA00004651"/>
    </source>
</evidence>
<feature type="transmembrane region" description="Helical" evidence="6">
    <location>
        <begin position="285"/>
        <end position="305"/>
    </location>
</feature>